<dbReference type="EMBL" id="CP000612">
    <property type="protein sequence ID" value="ABO49353.1"/>
    <property type="molecule type" value="Genomic_DNA"/>
</dbReference>
<feature type="transmembrane region" description="Helical" evidence="1">
    <location>
        <begin position="58"/>
        <end position="76"/>
    </location>
</feature>
<keyword evidence="1" id="KW-0472">Membrane</keyword>
<protein>
    <submittedName>
        <fullName evidence="2">Uncharacterized protein</fullName>
    </submittedName>
</protein>
<dbReference type="HOGENOM" id="CLU_2537131_0_0_9"/>
<name>A4J2Q0_DESRM</name>
<keyword evidence="1" id="KW-0812">Transmembrane</keyword>
<proteinExistence type="predicted"/>
<evidence type="ECO:0000313" key="2">
    <source>
        <dbReference type="EMBL" id="ABO49353.1"/>
    </source>
</evidence>
<keyword evidence="3" id="KW-1185">Reference proteome</keyword>
<feature type="transmembrane region" description="Helical" evidence="1">
    <location>
        <begin position="26"/>
        <end position="46"/>
    </location>
</feature>
<dbReference type="AlphaFoldDB" id="A4J2Q0"/>
<accession>A4J2Q0</accession>
<dbReference type="Proteomes" id="UP000001556">
    <property type="component" value="Chromosome"/>
</dbReference>
<evidence type="ECO:0000313" key="3">
    <source>
        <dbReference type="Proteomes" id="UP000001556"/>
    </source>
</evidence>
<keyword evidence="1" id="KW-1133">Transmembrane helix</keyword>
<evidence type="ECO:0000256" key="1">
    <source>
        <dbReference type="SAM" id="Phobius"/>
    </source>
</evidence>
<gene>
    <name evidence="2" type="ordered locus">Dred_0815</name>
</gene>
<reference evidence="2 3" key="1">
    <citation type="submission" date="2007-03" db="EMBL/GenBank/DDBJ databases">
        <title>Complete sequence of Desulfotomaculum reducens MI-1.</title>
        <authorList>
            <consortium name="US DOE Joint Genome Institute"/>
            <person name="Copeland A."/>
            <person name="Lucas S."/>
            <person name="Lapidus A."/>
            <person name="Barry K."/>
            <person name="Detter J.C."/>
            <person name="Glavina del Rio T."/>
            <person name="Hammon N."/>
            <person name="Israni S."/>
            <person name="Dalin E."/>
            <person name="Tice H."/>
            <person name="Pitluck S."/>
            <person name="Sims D."/>
            <person name="Brettin T."/>
            <person name="Bruce D."/>
            <person name="Han C."/>
            <person name="Tapia R."/>
            <person name="Schmutz J."/>
            <person name="Larimer F."/>
            <person name="Land M."/>
            <person name="Hauser L."/>
            <person name="Kyrpides N."/>
            <person name="Kim E."/>
            <person name="Tebo B.M."/>
            <person name="Richardson P."/>
        </authorList>
    </citation>
    <scope>NUCLEOTIDE SEQUENCE [LARGE SCALE GENOMIC DNA]</scope>
    <source>
        <strain evidence="2 3">MI-1</strain>
    </source>
</reference>
<dbReference type="KEGG" id="drm:Dred_0815"/>
<sequence length="83" mass="9339">MDIDSFFYQLQNDLLGLVNLAIESEIQTVIITGTIGLFIAIIHLLLKDNPALLIIFKFFEIVVAVLILVFLLRYVTSMLTGIL</sequence>
<organism evidence="2 3">
    <name type="scientific">Desulforamulus reducens (strain ATCC BAA-1160 / DSM 100696 / MI-1)</name>
    <name type="common">Desulfotomaculum reducens</name>
    <dbReference type="NCBI Taxonomy" id="349161"/>
    <lineage>
        <taxon>Bacteria</taxon>
        <taxon>Bacillati</taxon>
        <taxon>Bacillota</taxon>
        <taxon>Clostridia</taxon>
        <taxon>Eubacteriales</taxon>
        <taxon>Peptococcaceae</taxon>
        <taxon>Desulforamulus</taxon>
    </lineage>
</organism>